<feature type="non-terminal residue" evidence="1">
    <location>
        <position position="133"/>
    </location>
</feature>
<dbReference type="Proteomes" id="UP000290759">
    <property type="component" value="Unassembled WGS sequence"/>
</dbReference>
<reference evidence="1 2" key="2">
    <citation type="submission" date="2019-02" db="EMBL/GenBank/DDBJ databases">
        <title>'Lichenibacterium ramalinii' gen. nov. sp. nov., 'Lichenibacterium minor' gen. nov. sp. nov.</title>
        <authorList>
            <person name="Pankratov T."/>
        </authorList>
    </citation>
    <scope>NUCLEOTIDE SEQUENCE [LARGE SCALE GENOMIC DNA]</scope>
    <source>
        <strain evidence="1 2">RmlP026</strain>
    </source>
</reference>
<proteinExistence type="predicted"/>
<accession>A0A4Q2TXC5</accession>
<comment type="caution">
    <text evidence="1">The sequence shown here is derived from an EMBL/GenBank/DDBJ whole genome shotgun (WGS) entry which is preliminary data.</text>
</comment>
<evidence type="ECO:0000313" key="2">
    <source>
        <dbReference type="Proteomes" id="UP000290759"/>
    </source>
</evidence>
<gene>
    <name evidence="1" type="ORF">D3273_27615</name>
</gene>
<sequence length="133" mass="14639">MIIGELIQETCRRTIRSDYLRQRRERARWNGIAHAVCEHDTPFLFGWLVEVFSYQGIADARASAYMDAHGRLRFADVAGGLSMGPACPKLTTYWHFQGCSYGKLANSVSGAPGPRCGWLAFRAGLGGGGSARR</sequence>
<keyword evidence="2" id="KW-1185">Reference proteome</keyword>
<dbReference type="EMBL" id="QYBB01000131">
    <property type="protein sequence ID" value="RYC28759.1"/>
    <property type="molecule type" value="Genomic_DNA"/>
</dbReference>
<organism evidence="1 2">
    <name type="scientific">Lichenibacterium minor</name>
    <dbReference type="NCBI Taxonomy" id="2316528"/>
    <lineage>
        <taxon>Bacteria</taxon>
        <taxon>Pseudomonadati</taxon>
        <taxon>Pseudomonadota</taxon>
        <taxon>Alphaproteobacteria</taxon>
        <taxon>Hyphomicrobiales</taxon>
        <taxon>Lichenihabitantaceae</taxon>
        <taxon>Lichenibacterium</taxon>
    </lineage>
</organism>
<protein>
    <submittedName>
        <fullName evidence="1">Uncharacterized protein</fullName>
    </submittedName>
</protein>
<reference evidence="1 2" key="1">
    <citation type="submission" date="2018-12" db="EMBL/GenBank/DDBJ databases">
        <authorList>
            <person name="Grouzdev D.S."/>
            <person name="Krutkina M.S."/>
        </authorList>
    </citation>
    <scope>NUCLEOTIDE SEQUENCE [LARGE SCALE GENOMIC DNA]</scope>
    <source>
        <strain evidence="1 2">RmlP026</strain>
    </source>
</reference>
<evidence type="ECO:0000313" key="1">
    <source>
        <dbReference type="EMBL" id="RYC28759.1"/>
    </source>
</evidence>
<dbReference type="AlphaFoldDB" id="A0A4Q2TXC5"/>
<name>A0A4Q2TXC5_9HYPH</name>